<dbReference type="InterPro" id="IPR004000">
    <property type="entry name" value="Actin"/>
</dbReference>
<dbReference type="VEuPathDB" id="AmoebaDB:EIN_394390"/>
<dbReference type="OrthoDB" id="9870582at2759"/>
<proteinExistence type="inferred from homology"/>
<sequence>MSTGKSTGYCVECGDGVTQFVPIYEGSKIEKGVSCLELARQDEKEANKLEKIYKLLDKKEIKLGAERFEYTEQLFNPNKYGKDMNGIAVQANDSLMQIEPNLRTELYGNIMLAGGSTMMPGFVERFNTDLTKIAPESRKINVTAPPNGDIAANMGGKIFASLSTFKSAFVTREVYDECGPDIINRVCP</sequence>
<gene>
    <name evidence="2" type="ORF">EIN_394390</name>
</gene>
<keyword evidence="3" id="KW-1185">Reference proteome</keyword>
<protein>
    <submittedName>
        <fullName evidence="2">Actin, putative</fullName>
    </submittedName>
</protein>
<dbReference type="EMBL" id="KB206505">
    <property type="protein sequence ID" value="ELP90242.1"/>
    <property type="molecule type" value="Genomic_DNA"/>
</dbReference>
<dbReference type="InterPro" id="IPR043129">
    <property type="entry name" value="ATPase_NBD"/>
</dbReference>
<dbReference type="KEGG" id="eiv:EIN_394390"/>
<dbReference type="Gene3D" id="3.90.640.10">
    <property type="entry name" value="Actin, Chain A, domain 4"/>
    <property type="match status" value="1"/>
</dbReference>
<dbReference type="RefSeq" id="XP_004257013.1">
    <property type="nucleotide sequence ID" value="XM_004256965.1"/>
</dbReference>
<evidence type="ECO:0000256" key="1">
    <source>
        <dbReference type="RuleBase" id="RU000487"/>
    </source>
</evidence>
<dbReference type="SMART" id="SM00268">
    <property type="entry name" value="ACTIN"/>
    <property type="match status" value="1"/>
</dbReference>
<dbReference type="Pfam" id="PF00022">
    <property type="entry name" value="Actin"/>
    <property type="match status" value="1"/>
</dbReference>
<reference evidence="2 3" key="1">
    <citation type="submission" date="2012-10" db="EMBL/GenBank/DDBJ databases">
        <authorList>
            <person name="Zafar N."/>
            <person name="Inman J."/>
            <person name="Hall N."/>
            <person name="Lorenzi H."/>
            <person name="Caler E."/>
        </authorList>
    </citation>
    <scope>NUCLEOTIDE SEQUENCE [LARGE SCALE GENOMIC DNA]</scope>
    <source>
        <strain evidence="2 3">IP1</strain>
    </source>
</reference>
<dbReference type="PANTHER" id="PTHR11937">
    <property type="entry name" value="ACTIN"/>
    <property type="match status" value="1"/>
</dbReference>
<dbReference type="AlphaFoldDB" id="L7FPB3"/>
<comment type="similarity">
    <text evidence="1">Belongs to the actin family.</text>
</comment>
<accession>L7FPB3</accession>
<evidence type="ECO:0000313" key="2">
    <source>
        <dbReference type="EMBL" id="ELP90242.1"/>
    </source>
</evidence>
<name>L7FPB3_ENTIV</name>
<evidence type="ECO:0000313" key="3">
    <source>
        <dbReference type="Proteomes" id="UP000014680"/>
    </source>
</evidence>
<dbReference type="SUPFAM" id="SSF53067">
    <property type="entry name" value="Actin-like ATPase domain"/>
    <property type="match status" value="1"/>
</dbReference>
<dbReference type="Proteomes" id="UP000014680">
    <property type="component" value="Unassembled WGS sequence"/>
</dbReference>
<dbReference type="GeneID" id="14889222"/>
<organism evidence="2 3">
    <name type="scientific">Entamoeba invadens IP1</name>
    <dbReference type="NCBI Taxonomy" id="370355"/>
    <lineage>
        <taxon>Eukaryota</taxon>
        <taxon>Amoebozoa</taxon>
        <taxon>Evosea</taxon>
        <taxon>Archamoebae</taxon>
        <taxon>Mastigamoebida</taxon>
        <taxon>Entamoebidae</taxon>
        <taxon>Entamoeba</taxon>
    </lineage>
</organism>
<dbReference type="Gene3D" id="3.30.420.40">
    <property type="match status" value="1"/>
</dbReference>